<sequence>MSSQKRNSLAHEEHAGHVRDGFEKFTGPQDLATDEHFLSVQAKLNTITRDLKLTGEQFSTAVSILNVGYMIMQVPSNMILTRVRPSLYLPIWACVWSIVSACTASINNFGQLIAVRCLLGISEAPFFPGVYLLLSCWYTKKEIGLRMAVLYSGLVFATAFSGLIAAGVFSGLDGSSGLAGWRWLYIIVGSTNFGLSLLAFVLLPDFPESNTGSQRWLLTEVELQVANQRMAMDRVVQDSDRSLWYGFRSAVSDYRLWTFIFMLLCNHAAYGFNYFYPSIVKGFGLGSDTVTLLCTAPPFLIGAIVSLFISWSSDRKTERGYHISIPMGVAIVGYVISVSTLNGPARYAASFLYVTGCFAANGLVYSWASSVLNQTPEKKAVATSMINVLAQLGNIMSPYFFRSQDEPRYLLAMILLIVFAALSGITCLFLKWDLTRANDKTRREDAVSGEDHRLFIT</sequence>
<dbReference type="OrthoDB" id="2250022at2759"/>
<reference evidence="8" key="1">
    <citation type="submission" date="2016-02" db="EMBL/GenBank/DDBJ databases">
        <title>Draft genome sequence of Microdochium bolleyi, a fungal endophyte of beachgrass.</title>
        <authorList>
            <consortium name="DOE Joint Genome Institute"/>
            <person name="David A.S."/>
            <person name="May G."/>
            <person name="Haridas S."/>
            <person name="Lim J."/>
            <person name="Wang M."/>
            <person name="Labutti K."/>
            <person name="Lipzen A."/>
            <person name="Barry K."/>
            <person name="Grigoriev I.V."/>
        </authorList>
    </citation>
    <scope>NUCLEOTIDE SEQUENCE [LARGE SCALE GENOMIC DNA]</scope>
    <source>
        <strain evidence="8">J235TASD1</strain>
    </source>
</reference>
<dbReference type="AlphaFoldDB" id="A0A136IIA9"/>
<dbReference type="PROSITE" id="PS50850">
    <property type="entry name" value="MFS"/>
    <property type="match status" value="1"/>
</dbReference>
<protein>
    <submittedName>
        <fullName evidence="7">Major facilitator superfamily domain-containing protein</fullName>
    </submittedName>
</protein>
<dbReference type="PANTHER" id="PTHR43791">
    <property type="entry name" value="PERMEASE-RELATED"/>
    <property type="match status" value="1"/>
</dbReference>
<keyword evidence="8" id="KW-1185">Reference proteome</keyword>
<evidence type="ECO:0000313" key="7">
    <source>
        <dbReference type="EMBL" id="KXJ84683.1"/>
    </source>
</evidence>
<evidence type="ECO:0000256" key="4">
    <source>
        <dbReference type="ARBA" id="ARBA00022989"/>
    </source>
</evidence>
<evidence type="ECO:0000256" key="2">
    <source>
        <dbReference type="ARBA" id="ARBA00022448"/>
    </source>
</evidence>
<feature type="domain" description="Major facilitator superfamily (MFS) profile" evidence="6">
    <location>
        <begin position="1"/>
        <end position="435"/>
    </location>
</feature>
<dbReference type="InterPro" id="IPR011701">
    <property type="entry name" value="MFS"/>
</dbReference>
<dbReference type="SUPFAM" id="SSF103473">
    <property type="entry name" value="MFS general substrate transporter"/>
    <property type="match status" value="1"/>
</dbReference>
<dbReference type="GO" id="GO:0022857">
    <property type="term" value="F:transmembrane transporter activity"/>
    <property type="evidence" value="ECO:0007669"/>
    <property type="project" value="InterPro"/>
</dbReference>
<dbReference type="GO" id="GO:0016020">
    <property type="term" value="C:membrane"/>
    <property type="evidence" value="ECO:0007669"/>
    <property type="project" value="UniProtKB-SubCell"/>
</dbReference>
<evidence type="ECO:0000259" key="6">
    <source>
        <dbReference type="PROSITE" id="PS50850"/>
    </source>
</evidence>
<keyword evidence="5" id="KW-0472">Membrane</keyword>
<dbReference type="EMBL" id="KQ964357">
    <property type="protein sequence ID" value="KXJ84683.1"/>
    <property type="molecule type" value="Genomic_DNA"/>
</dbReference>
<gene>
    <name evidence="7" type="ORF">Micbo1qcDRAFT_210503</name>
</gene>
<dbReference type="InterPro" id="IPR036259">
    <property type="entry name" value="MFS_trans_sf"/>
</dbReference>
<comment type="subcellular location">
    <subcellularLocation>
        <location evidence="1">Membrane</location>
        <topology evidence="1">Multi-pass membrane protein</topology>
    </subcellularLocation>
</comment>
<name>A0A136IIA9_9PEZI</name>
<accession>A0A136IIA9</accession>
<keyword evidence="3" id="KW-0812">Transmembrane</keyword>
<dbReference type="FunFam" id="1.20.1250.20:FF:000057">
    <property type="entry name" value="MFS general substrate transporter"/>
    <property type="match status" value="1"/>
</dbReference>
<evidence type="ECO:0000256" key="3">
    <source>
        <dbReference type="ARBA" id="ARBA00022692"/>
    </source>
</evidence>
<dbReference type="Gene3D" id="1.20.1250.20">
    <property type="entry name" value="MFS general substrate transporter like domains"/>
    <property type="match status" value="2"/>
</dbReference>
<proteinExistence type="predicted"/>
<evidence type="ECO:0000313" key="8">
    <source>
        <dbReference type="Proteomes" id="UP000070501"/>
    </source>
</evidence>
<dbReference type="Proteomes" id="UP000070501">
    <property type="component" value="Unassembled WGS sequence"/>
</dbReference>
<keyword evidence="2" id="KW-0813">Transport</keyword>
<dbReference type="FunFam" id="1.20.1250.20:FF:000013">
    <property type="entry name" value="MFS general substrate transporter"/>
    <property type="match status" value="1"/>
</dbReference>
<evidence type="ECO:0000256" key="5">
    <source>
        <dbReference type="ARBA" id="ARBA00023136"/>
    </source>
</evidence>
<organism evidence="7 8">
    <name type="scientific">Microdochium bolleyi</name>
    <dbReference type="NCBI Taxonomy" id="196109"/>
    <lineage>
        <taxon>Eukaryota</taxon>
        <taxon>Fungi</taxon>
        <taxon>Dikarya</taxon>
        <taxon>Ascomycota</taxon>
        <taxon>Pezizomycotina</taxon>
        <taxon>Sordariomycetes</taxon>
        <taxon>Xylariomycetidae</taxon>
        <taxon>Xylariales</taxon>
        <taxon>Microdochiaceae</taxon>
        <taxon>Microdochium</taxon>
    </lineage>
</organism>
<keyword evidence="4" id="KW-1133">Transmembrane helix</keyword>
<dbReference type="InterPro" id="IPR020846">
    <property type="entry name" value="MFS_dom"/>
</dbReference>
<dbReference type="InParanoid" id="A0A136IIA9"/>
<dbReference type="PANTHER" id="PTHR43791:SF62">
    <property type="entry name" value="MAJOR FACILITATOR SUPERFAMILY (MFS) PROFILE DOMAIN-CONTAINING PROTEIN"/>
    <property type="match status" value="1"/>
</dbReference>
<evidence type="ECO:0000256" key="1">
    <source>
        <dbReference type="ARBA" id="ARBA00004141"/>
    </source>
</evidence>
<dbReference type="Pfam" id="PF07690">
    <property type="entry name" value="MFS_1"/>
    <property type="match status" value="1"/>
</dbReference>